<evidence type="ECO:0000313" key="1">
    <source>
        <dbReference type="EMBL" id="TGN65406.1"/>
    </source>
</evidence>
<keyword evidence="2" id="KW-1185">Reference proteome</keyword>
<dbReference type="OrthoDB" id="8858560at2"/>
<dbReference type="EMBL" id="SRRO01000001">
    <property type="protein sequence ID" value="TGN65406.1"/>
    <property type="molecule type" value="Genomic_DNA"/>
</dbReference>
<evidence type="ECO:0000313" key="2">
    <source>
        <dbReference type="Proteomes" id="UP000297496"/>
    </source>
</evidence>
<gene>
    <name evidence="1" type="ORF">EXE59_16665</name>
</gene>
<accession>A0A4Z1CCJ6</accession>
<comment type="caution">
    <text evidence="1">The sequence shown here is derived from an EMBL/GenBank/DDBJ whole genome shotgun (WGS) entry which is preliminary data.</text>
</comment>
<dbReference type="Proteomes" id="UP000297496">
    <property type="component" value="Unassembled WGS sequence"/>
</dbReference>
<name>A0A4Z1CCJ6_9ACTN</name>
<proteinExistence type="predicted"/>
<protein>
    <submittedName>
        <fullName evidence="1">Uncharacterized protein</fullName>
    </submittedName>
</protein>
<organism evidence="1 2">
    <name type="scientific">Nocardioides eburneiflavus</name>
    <dbReference type="NCBI Taxonomy" id="2518372"/>
    <lineage>
        <taxon>Bacteria</taxon>
        <taxon>Bacillati</taxon>
        <taxon>Actinomycetota</taxon>
        <taxon>Actinomycetes</taxon>
        <taxon>Propionibacteriales</taxon>
        <taxon>Nocardioidaceae</taxon>
        <taxon>Nocardioides</taxon>
    </lineage>
</organism>
<sequence length="327" mass="36344">MASKDETKKALAWPLFDALVRDAPMRHLNPWEKGKFVPDFETLERLLGVPLLLEAKTTSGVPALALDVWVAYELRRAGLDPDAVWPREEPPRVVSSDILKFVDTQYKKTTKEIRERMAKGGNTFGGTLGASANLLGKNYLKQVDVIMSHWSTGPEIMISTKRMDSSFGKNAANRVEESYGDAKNLRLRHPQAACGFVYGLRSTCWDETPDKAAWLVDLLGKLGREDDAYHACALVVPQYGGEVTEEDVDEEAPVGDVVVPEADPELELELDEVRAQLDALPIVRLKHDVVPHEVSPARFFEIMLTKTLDNTPVNFHAGARALRDAGR</sequence>
<dbReference type="RefSeq" id="WP_135839902.1">
    <property type="nucleotide sequence ID" value="NZ_SRRO01000001.1"/>
</dbReference>
<reference evidence="1 2" key="1">
    <citation type="submission" date="2019-04" db="EMBL/GenBank/DDBJ databases">
        <title>Three New Species of Nocardioides, Nocardioides euryhalodurans sp. nov., Nocardioides seonyuensis sp. nov. and Nocardioides eburneoflavus sp. nov. Isolated from Soil.</title>
        <authorList>
            <person name="Roh S.G."/>
            <person name="Lee C."/>
            <person name="Kim M.-K."/>
            <person name="Kim S.B."/>
        </authorList>
    </citation>
    <scope>NUCLEOTIDE SEQUENCE [LARGE SCALE GENOMIC DNA]</scope>
    <source>
        <strain evidence="1 2">MMS17-SY213</strain>
    </source>
</reference>
<dbReference type="AlphaFoldDB" id="A0A4Z1CCJ6"/>